<feature type="transmembrane region" description="Helical" evidence="6">
    <location>
        <begin position="714"/>
        <end position="739"/>
    </location>
</feature>
<gene>
    <name evidence="8" type="primary">LOC108744447</name>
</gene>
<comment type="subcellular location">
    <subcellularLocation>
        <location evidence="1">Membrane</location>
        <topology evidence="1">Multi-pass membrane protein</topology>
    </subcellularLocation>
</comment>
<keyword evidence="4 6" id="KW-1133">Transmembrane helix</keyword>
<feature type="transmembrane region" description="Helical" evidence="6">
    <location>
        <begin position="145"/>
        <end position="164"/>
    </location>
</feature>
<feature type="transmembrane region" description="Helical" evidence="6">
    <location>
        <begin position="194"/>
        <end position="215"/>
    </location>
</feature>
<protein>
    <submittedName>
        <fullName evidence="8">Transmembrane protein 245 isoform X1</fullName>
    </submittedName>
</protein>
<feature type="transmembrane region" description="Helical" evidence="6">
    <location>
        <begin position="383"/>
        <end position="411"/>
    </location>
</feature>
<feature type="transmembrane region" description="Helical" evidence="6">
    <location>
        <begin position="751"/>
        <end position="779"/>
    </location>
</feature>
<feature type="transmembrane region" description="Helical" evidence="6">
    <location>
        <begin position="477"/>
        <end position="503"/>
    </location>
</feature>
<accession>A0A1W4XHV9</accession>
<evidence type="ECO:0000256" key="3">
    <source>
        <dbReference type="ARBA" id="ARBA00022692"/>
    </source>
</evidence>
<dbReference type="OrthoDB" id="5970161at2759"/>
<evidence type="ECO:0000256" key="4">
    <source>
        <dbReference type="ARBA" id="ARBA00022989"/>
    </source>
</evidence>
<evidence type="ECO:0000313" key="8">
    <source>
        <dbReference type="RefSeq" id="XP_018335711.1"/>
    </source>
</evidence>
<evidence type="ECO:0000256" key="6">
    <source>
        <dbReference type="SAM" id="Phobius"/>
    </source>
</evidence>
<dbReference type="Proteomes" id="UP000192223">
    <property type="component" value="Unplaced"/>
</dbReference>
<feature type="transmembrane region" description="Helical" evidence="6">
    <location>
        <begin position="644"/>
        <end position="667"/>
    </location>
</feature>
<feature type="transmembrane region" description="Helical" evidence="6">
    <location>
        <begin position="28"/>
        <end position="49"/>
    </location>
</feature>
<keyword evidence="3 6" id="KW-0812">Transmembrane</keyword>
<feature type="transmembrane region" description="Helical" evidence="6">
    <location>
        <begin position="221"/>
        <end position="238"/>
    </location>
</feature>
<organism evidence="7 8">
    <name type="scientific">Agrilus planipennis</name>
    <name type="common">Emerald ash borer</name>
    <name type="synonym">Agrilus marcopoli</name>
    <dbReference type="NCBI Taxonomy" id="224129"/>
    <lineage>
        <taxon>Eukaryota</taxon>
        <taxon>Metazoa</taxon>
        <taxon>Ecdysozoa</taxon>
        <taxon>Arthropoda</taxon>
        <taxon>Hexapoda</taxon>
        <taxon>Insecta</taxon>
        <taxon>Pterygota</taxon>
        <taxon>Neoptera</taxon>
        <taxon>Endopterygota</taxon>
        <taxon>Coleoptera</taxon>
        <taxon>Polyphaga</taxon>
        <taxon>Elateriformia</taxon>
        <taxon>Buprestoidea</taxon>
        <taxon>Buprestidae</taxon>
        <taxon>Agrilinae</taxon>
        <taxon>Agrilus</taxon>
    </lineage>
</organism>
<dbReference type="InParanoid" id="A0A1W4XHV9"/>
<dbReference type="FunCoup" id="A0A1W4XHV9">
    <property type="interactions" value="1283"/>
</dbReference>
<evidence type="ECO:0000256" key="1">
    <source>
        <dbReference type="ARBA" id="ARBA00004141"/>
    </source>
</evidence>
<evidence type="ECO:0000313" key="7">
    <source>
        <dbReference type="Proteomes" id="UP000192223"/>
    </source>
</evidence>
<feature type="transmembrane region" description="Helical" evidence="6">
    <location>
        <begin position="822"/>
        <end position="852"/>
    </location>
</feature>
<dbReference type="InterPro" id="IPR002549">
    <property type="entry name" value="AI-2E-like"/>
</dbReference>
<feature type="transmembrane region" description="Helical" evidence="6">
    <location>
        <begin position="791"/>
        <end position="810"/>
    </location>
</feature>
<keyword evidence="7" id="KW-1185">Reference proteome</keyword>
<dbReference type="KEGG" id="apln:108744447"/>
<keyword evidence="5 6" id="KW-0472">Membrane</keyword>
<feature type="transmembrane region" description="Helical" evidence="6">
    <location>
        <begin position="170"/>
        <end position="187"/>
    </location>
</feature>
<comment type="similarity">
    <text evidence="2">Belongs to the autoinducer-2 exporter (AI-2E) (TC 2.A.86) family.</text>
</comment>
<dbReference type="PANTHER" id="PTHR21716:SF4">
    <property type="entry name" value="TRANSMEMBRANE PROTEIN 245"/>
    <property type="match status" value="1"/>
</dbReference>
<feature type="transmembrane region" description="Helical" evidence="6">
    <location>
        <begin position="121"/>
        <end position="138"/>
    </location>
</feature>
<dbReference type="AlphaFoldDB" id="A0A1W4XHV9"/>
<proteinExistence type="inferred from homology"/>
<dbReference type="PANTHER" id="PTHR21716">
    <property type="entry name" value="TRANSMEMBRANE PROTEIN"/>
    <property type="match status" value="1"/>
</dbReference>
<dbReference type="GO" id="GO:0016020">
    <property type="term" value="C:membrane"/>
    <property type="evidence" value="ECO:0007669"/>
    <property type="project" value="UniProtKB-SubCell"/>
</dbReference>
<reference evidence="8" key="1">
    <citation type="submission" date="2025-08" db="UniProtKB">
        <authorList>
            <consortium name="RefSeq"/>
        </authorList>
    </citation>
    <scope>IDENTIFICATION</scope>
    <source>
        <tissue evidence="8">Entire body</tissue>
    </source>
</reference>
<sequence length="875" mass="98030">MDYRSPLENVFSFISALPQGHDKPIKHAFYNAIALFLLVLCVGVGYALLLILEPFLKPLMWALLVGSVLHPFKRSLAKQLQLWFSSLEEAGTPFIVGLALMPVQLINYTGDLIGNKLMENLKIIVAVSVTIPILHFAYNYTPKLLISVMFKIVDLILYLVQFFLNNTSSMWISVSLLGYISIIYVLWRPVNNKVFHWASLGIWFLISCFIAHMFGSLFQKFVFIVLQVIFAIGFIYEVNDIQAEATAAGHPITFIEALVLTFRGSPSTQAEKEYSKESTEGEEGDIKDQNLEEKIEDLTEFQAQDAKLELKHPPKQKSTQSLIDEKTNSKTKKRFIFTRSLSQPQIKARAYGFQPFSQFKSINKIGNKLINPEQNSSDFYMYLLLWACGIMLLWKNLLLLPVLLLPIAFYLVKNLVNYFGVCSWIKGQWDHITDLIENWCYERYDALVSLSVRGLLKLLYKVNSGVKNNLKESIDTIASSVVILILLIFLTCASVFIIIQVYAEAIMLVKMTSNVINQTVVHNPELQQLLPPSFDETVDSILDNAYQYGREGLSKAVKGMMADVDSAKSAKLENQVLELWDRIYQRWMTSDVKNGPVVSDEAVMTTWEAFYNDIKKSPEIFNVNGLTEFVKQNIGTVKSLLESLWSIVISNVSLILGSFSTFMSIVLGGGTAVLNFILNVIVFLTTLFYLLSLSGELYKPIEILTNISSSSSRFGLALEGAISGVFKASFKMAAFYGLWTWLIHNLFKVKIVYLPSAIATILGAVPFLGTYWACIPAVLDLWLAQAKPFSAIMFAIFQFLPITVVDTAIYNEIQGGGHPYLTGLAIAGGIFCLGVEGAIIGPILLCGLYVVVDLSSTFFKESPSNESLNIQPLTR</sequence>
<evidence type="ECO:0000256" key="5">
    <source>
        <dbReference type="ARBA" id="ARBA00023136"/>
    </source>
</evidence>
<dbReference type="RefSeq" id="XP_018335711.1">
    <property type="nucleotide sequence ID" value="XM_018480209.2"/>
</dbReference>
<dbReference type="GeneID" id="108744447"/>
<name>A0A1W4XHV9_AGRPL</name>
<feature type="transmembrane region" description="Helical" evidence="6">
    <location>
        <begin position="673"/>
        <end position="693"/>
    </location>
</feature>
<evidence type="ECO:0000256" key="2">
    <source>
        <dbReference type="ARBA" id="ARBA00009773"/>
    </source>
</evidence>